<dbReference type="HOGENOM" id="CLU_614533_0_0_1"/>
<dbReference type="AlphaFoldDB" id="A0A061GUG4"/>
<evidence type="ECO:0000259" key="1">
    <source>
        <dbReference type="PROSITE" id="PS50878"/>
    </source>
</evidence>
<feature type="domain" description="Reverse transcriptase" evidence="1">
    <location>
        <begin position="1"/>
        <end position="210"/>
    </location>
</feature>
<accession>A0A061GUG4</accession>
<dbReference type="Gramene" id="EOY32802">
    <property type="protein sequence ID" value="EOY32802"/>
    <property type="gene ID" value="TCM_040827"/>
</dbReference>
<dbReference type="PANTHER" id="PTHR46890:SF50">
    <property type="entry name" value="RNA-DIRECTED DNA POLYMERASE, EUKARYOTA, REVERSE TRANSCRIPTASE ZINC-BINDING DOMAIN PROTEIN-RELATED"/>
    <property type="match status" value="1"/>
</dbReference>
<protein>
    <recommendedName>
        <fullName evidence="1">Reverse transcriptase domain-containing protein</fullName>
    </recommendedName>
</protein>
<gene>
    <name evidence="2" type="ORF">TCM_040827</name>
</gene>
<evidence type="ECO:0000313" key="2">
    <source>
        <dbReference type="EMBL" id="EOY32802.1"/>
    </source>
</evidence>
<dbReference type="PROSITE" id="PS50878">
    <property type="entry name" value="RT_POL"/>
    <property type="match status" value="1"/>
</dbReference>
<organism evidence="2 3">
    <name type="scientific">Theobroma cacao</name>
    <name type="common">Cacao</name>
    <name type="synonym">Cocoa</name>
    <dbReference type="NCBI Taxonomy" id="3641"/>
    <lineage>
        <taxon>Eukaryota</taxon>
        <taxon>Viridiplantae</taxon>
        <taxon>Streptophyta</taxon>
        <taxon>Embryophyta</taxon>
        <taxon>Tracheophyta</taxon>
        <taxon>Spermatophyta</taxon>
        <taxon>Magnoliopsida</taxon>
        <taxon>eudicotyledons</taxon>
        <taxon>Gunneridae</taxon>
        <taxon>Pentapetalae</taxon>
        <taxon>rosids</taxon>
        <taxon>malvids</taxon>
        <taxon>Malvales</taxon>
        <taxon>Malvaceae</taxon>
        <taxon>Byttnerioideae</taxon>
        <taxon>Theobroma</taxon>
    </lineage>
</organism>
<reference evidence="2 3" key="1">
    <citation type="journal article" date="2013" name="Genome Biol.">
        <title>The genome sequence of the most widely cultivated cacao type and its use to identify candidate genes regulating pod color.</title>
        <authorList>
            <person name="Motamayor J.C."/>
            <person name="Mockaitis K."/>
            <person name="Schmutz J."/>
            <person name="Haiminen N."/>
            <person name="Iii D.L."/>
            <person name="Cornejo O."/>
            <person name="Findley S.D."/>
            <person name="Zheng P."/>
            <person name="Utro F."/>
            <person name="Royaert S."/>
            <person name="Saski C."/>
            <person name="Jenkins J."/>
            <person name="Podicheti R."/>
            <person name="Zhao M."/>
            <person name="Scheffler B.E."/>
            <person name="Stack J.C."/>
            <person name="Feltus F.A."/>
            <person name="Mustiga G.M."/>
            <person name="Amores F."/>
            <person name="Phillips W."/>
            <person name="Marelli J.P."/>
            <person name="May G.D."/>
            <person name="Shapiro H."/>
            <person name="Ma J."/>
            <person name="Bustamante C.D."/>
            <person name="Schnell R.J."/>
            <person name="Main D."/>
            <person name="Gilbert D."/>
            <person name="Parida L."/>
            <person name="Kuhn D.N."/>
        </authorList>
    </citation>
    <scope>NUCLEOTIDE SEQUENCE [LARGE SCALE GENOMIC DNA]</scope>
    <source>
        <strain evidence="3">cv. Matina 1-6</strain>
    </source>
</reference>
<name>A0A061GUG4_THECC</name>
<sequence length="555" mass="62617">MNHGKLNKGLNSSFITLILKTLNPITFKEYCPISLNNTLYKIFAKQMANRLKTVIFKVISDHQSTFVQGYQITDGIISTTLEFPMKRGLCQGDPLSPFLFIMVIETLHLSLAKAKSLGLFRGISITSSTSSLSHLLFAYDTIIIMCADTQGTLNLKWILQYFEFALGLHINIQKSSIYLVGILNSLGNELSVLLLCEVGSLSFSYLGIPLEANPKRASTRDPIINKFKKKLALWQTKYLSLIGNGETIFFWSNKWIEDIPLTFKFPRLFFLAIDKDMRVIDACQNGLWSINFRRELYSWEKEDFNLILNSLSSISLVPSIDDMLVWTHDSKSSFSIKTLCSLLDSTSDSNTFSSLHVGFISPLINFVVCGVAKSRNAVCTSFSFVHLVEKFRDMFLNGGESLGALLAAYPLSYKLGKCAMTQSSTLRYGMASKFLFLIKLRSMFWIRACEGVDAIDNLRWWTDPRLSLRRRTSQHHSGGTSWSPPPTSEFKFNVDGLAKVSLFFYPLDLHDTNFAELMAILKALRLFSATPYASSPLIIESDSRIALSWINSVEQ</sequence>
<dbReference type="InterPro" id="IPR052343">
    <property type="entry name" value="Retrotransposon-Effector_Assoc"/>
</dbReference>
<evidence type="ECO:0000313" key="3">
    <source>
        <dbReference type="Proteomes" id="UP000026915"/>
    </source>
</evidence>
<dbReference type="InParanoid" id="A0A061GUG4"/>
<dbReference type="Proteomes" id="UP000026915">
    <property type="component" value="Chromosome 9"/>
</dbReference>
<dbReference type="InterPro" id="IPR012337">
    <property type="entry name" value="RNaseH-like_sf"/>
</dbReference>
<keyword evidence="3" id="KW-1185">Reference proteome</keyword>
<dbReference type="PANTHER" id="PTHR46890">
    <property type="entry name" value="NON-LTR RETROLELEMENT REVERSE TRANSCRIPTASE-LIKE PROTEIN-RELATED"/>
    <property type="match status" value="1"/>
</dbReference>
<dbReference type="SUPFAM" id="SSF53098">
    <property type="entry name" value="Ribonuclease H-like"/>
    <property type="match status" value="1"/>
</dbReference>
<proteinExistence type="predicted"/>
<dbReference type="EMBL" id="CM001887">
    <property type="protein sequence ID" value="EOY32802.1"/>
    <property type="molecule type" value="Genomic_DNA"/>
</dbReference>
<dbReference type="eggNOG" id="KOG1075">
    <property type="taxonomic scope" value="Eukaryota"/>
</dbReference>
<dbReference type="InterPro" id="IPR000477">
    <property type="entry name" value="RT_dom"/>
</dbReference>